<proteinExistence type="predicted"/>
<accession>A0A6A3M3L6</accession>
<dbReference type="AlphaFoldDB" id="A0A6A3M3L6"/>
<evidence type="ECO:0000313" key="1">
    <source>
        <dbReference type="EMBL" id="KAE9022843.1"/>
    </source>
</evidence>
<gene>
    <name evidence="1" type="ORF">PR001_g13049</name>
</gene>
<dbReference type="Proteomes" id="UP000429607">
    <property type="component" value="Unassembled WGS sequence"/>
</dbReference>
<evidence type="ECO:0000313" key="2">
    <source>
        <dbReference type="Proteomes" id="UP000429607"/>
    </source>
</evidence>
<dbReference type="EMBL" id="QXFV01000873">
    <property type="protein sequence ID" value="KAE9022843.1"/>
    <property type="molecule type" value="Genomic_DNA"/>
</dbReference>
<name>A0A6A3M3L6_9STRA</name>
<sequence>MTARDFIAKIFGSWSSWFELTKSCRYEASRQCAAPEVLMSVSRDAFRSLDNACARNLEHLAEAPLAQASEDEDAEGCSTLAMDNSAGESEDEASDDEPLLVQVSKAMFERMSNIEALAMEGRRKERKQINDALLKAAHDSSEAQMLDDLKQILFKPSADSEELMRLVATQNEENGRLLATLFQHSK</sequence>
<reference evidence="1 2" key="1">
    <citation type="submission" date="2018-09" db="EMBL/GenBank/DDBJ databases">
        <title>Genomic investigation of the strawberry pathogen Phytophthora fragariae indicates pathogenicity is determined by transcriptional variation in three key races.</title>
        <authorList>
            <person name="Adams T.M."/>
            <person name="Armitage A.D."/>
            <person name="Sobczyk M.K."/>
            <person name="Bates H.J."/>
            <person name="Dunwell J.M."/>
            <person name="Nellist C.F."/>
            <person name="Harrison R.J."/>
        </authorList>
    </citation>
    <scope>NUCLEOTIDE SEQUENCE [LARGE SCALE GENOMIC DNA]</scope>
    <source>
        <strain evidence="1 2">SCRP249</strain>
    </source>
</reference>
<protein>
    <submittedName>
        <fullName evidence="1">Uncharacterized protein</fullName>
    </submittedName>
</protein>
<comment type="caution">
    <text evidence="1">The sequence shown here is derived from an EMBL/GenBank/DDBJ whole genome shotgun (WGS) entry which is preliminary data.</text>
</comment>
<organism evidence="1 2">
    <name type="scientific">Phytophthora rubi</name>
    <dbReference type="NCBI Taxonomy" id="129364"/>
    <lineage>
        <taxon>Eukaryota</taxon>
        <taxon>Sar</taxon>
        <taxon>Stramenopiles</taxon>
        <taxon>Oomycota</taxon>
        <taxon>Peronosporomycetes</taxon>
        <taxon>Peronosporales</taxon>
        <taxon>Peronosporaceae</taxon>
        <taxon>Phytophthora</taxon>
    </lineage>
</organism>